<dbReference type="GO" id="GO:0071972">
    <property type="term" value="F:peptidoglycan L,D-transpeptidase activity"/>
    <property type="evidence" value="ECO:0007669"/>
    <property type="project" value="TreeGrafter"/>
</dbReference>
<reference evidence="5 6" key="1">
    <citation type="journal article" date="2009" name="Proc. Natl. Acad. Sci. U.S.A.">
        <title>Characterizing a model human gut microbiota composed of members of its two dominant bacterial phyla.</title>
        <authorList>
            <person name="Mahowald M.A."/>
            <person name="Rey F.E."/>
            <person name="Seedorf H."/>
            <person name="Turnbaugh P.J."/>
            <person name="Fulton R.S."/>
            <person name="Wollam A."/>
            <person name="Shah N."/>
            <person name="Wang C."/>
            <person name="Magrini V."/>
            <person name="Wilson R.K."/>
            <person name="Cantarel B.L."/>
            <person name="Coutinho P.M."/>
            <person name="Henrissat B."/>
            <person name="Crock L.W."/>
            <person name="Russell A."/>
            <person name="Verberkmoes N.C."/>
            <person name="Hettich R.L."/>
            <person name="Gordon J.I."/>
        </authorList>
    </citation>
    <scope>NUCLEOTIDE SEQUENCE [LARGE SCALE GENOMIC DNA]</scope>
    <source>
        <strain evidence="6">ATCC 27750 / DSM 3376 / VPI C15-48 / C15-B4</strain>
    </source>
</reference>
<keyword evidence="5" id="KW-0808">Transferase</keyword>
<proteinExistence type="predicted"/>
<dbReference type="KEGG" id="eel:EUBELI_00947"/>
<dbReference type="AlphaFoldDB" id="C4Z035"/>
<dbReference type="InterPro" id="IPR012338">
    <property type="entry name" value="Beta-lactam/transpept-like"/>
</dbReference>
<dbReference type="PANTHER" id="PTHR30627:SF24">
    <property type="entry name" value="PENICILLIN-BINDING PROTEIN 4B"/>
    <property type="match status" value="1"/>
</dbReference>
<dbReference type="HOGENOM" id="CLU_009289_1_0_9"/>
<dbReference type="Proteomes" id="UP000001476">
    <property type="component" value="Chromosome"/>
</dbReference>
<feature type="transmembrane region" description="Helical" evidence="2">
    <location>
        <begin position="35"/>
        <end position="56"/>
    </location>
</feature>
<sequence>MAENKKQVRQRKNKNAQNDIVDNEKKDLRNKETNIIAFFFVGLFMATIVYLCVFNIKDAGKVVNNPYNKRVDSQEAKVIRGDILSDDGTVLATTLLDEDGNEKRYYPFDDLFCHSVGFTSLTGMKTGLEQSQNFYLLKETDNVLDQIGNDISGGKAKGHNVTTTLDLELTQAAYKALGNNKGAVIAMEPSTGKILAMVSNPTFDANVVNTDYDEWLTYDSSDSVLLNRATQGLYPPGSTFKIITALAYIRQNQNDYYNYSYNCDGQAYISGGTTIACFDHTAHGYEDLRKAFANSCNSAFSTIGAGLNKTSFINLCNTFLFNSNLPVGFEYSKSTMSVTKDSSVSEMQETGIGQGKTMMSPLHNLMIAASVANDGVMMTPYMVDNISDSEGRVVVKNQPSAIDTVMSAEEAEYLTECMRAVVTSGTGYAMKNSSYEAAGKTGSAQYDDSEKYHSWFTGFAPYDNPQIAVCVILEGGYSGVSSAQYVAKAVFDTYFGY</sequence>
<dbReference type="SUPFAM" id="SSF56601">
    <property type="entry name" value="beta-lactamase/transpeptidase-like"/>
    <property type="match status" value="1"/>
</dbReference>
<dbReference type="PANTHER" id="PTHR30627">
    <property type="entry name" value="PEPTIDOGLYCAN D,D-TRANSPEPTIDASE"/>
    <property type="match status" value="1"/>
</dbReference>
<dbReference type="GO" id="GO:0016740">
    <property type="term" value="F:transferase activity"/>
    <property type="evidence" value="ECO:0007669"/>
    <property type="project" value="UniProtKB-KW"/>
</dbReference>
<organism evidence="5 6">
    <name type="scientific">Lachnospira eligens (strain ATCC 27750 / DSM 3376 / VPI C15-48 / C15-B4)</name>
    <name type="common">Eubacterium eligens</name>
    <dbReference type="NCBI Taxonomy" id="515620"/>
    <lineage>
        <taxon>Bacteria</taxon>
        <taxon>Bacillati</taxon>
        <taxon>Bacillota</taxon>
        <taxon>Clostridia</taxon>
        <taxon>Lachnospirales</taxon>
        <taxon>Lachnospiraceae</taxon>
        <taxon>Lachnospira</taxon>
    </lineage>
</organism>
<dbReference type="InterPro" id="IPR054120">
    <property type="entry name" value="PBPA_dimer"/>
</dbReference>
<dbReference type="GO" id="GO:0008658">
    <property type="term" value="F:penicillin binding"/>
    <property type="evidence" value="ECO:0007669"/>
    <property type="project" value="InterPro"/>
</dbReference>
<evidence type="ECO:0000259" key="3">
    <source>
        <dbReference type="Pfam" id="PF00905"/>
    </source>
</evidence>
<dbReference type="GeneID" id="41355678"/>
<gene>
    <name evidence="5" type="ordered locus">EUBELI_00947</name>
</gene>
<protein>
    <submittedName>
        <fullName evidence="5">Peptidoglycan glycosyltransferase</fullName>
    </submittedName>
</protein>
<feature type="domain" description="Penicillin-binding protein transpeptidase" evidence="3">
    <location>
        <begin position="182"/>
        <end position="491"/>
    </location>
</feature>
<dbReference type="RefSeq" id="WP_012739184.1">
    <property type="nucleotide sequence ID" value="NC_012778.1"/>
</dbReference>
<evidence type="ECO:0000313" key="6">
    <source>
        <dbReference type="Proteomes" id="UP000001476"/>
    </source>
</evidence>
<keyword evidence="2" id="KW-0812">Transmembrane</keyword>
<keyword evidence="6" id="KW-1185">Reference proteome</keyword>
<name>C4Z035_LACE2</name>
<evidence type="ECO:0000256" key="2">
    <source>
        <dbReference type="SAM" id="Phobius"/>
    </source>
</evidence>
<dbReference type="Pfam" id="PF00905">
    <property type="entry name" value="Transpeptidase"/>
    <property type="match status" value="1"/>
</dbReference>
<evidence type="ECO:0000313" key="5">
    <source>
        <dbReference type="EMBL" id="ACR71948.1"/>
    </source>
</evidence>
<dbReference type="EMBL" id="CP001104">
    <property type="protein sequence ID" value="ACR71948.1"/>
    <property type="molecule type" value="Genomic_DNA"/>
</dbReference>
<dbReference type="Pfam" id="PF21922">
    <property type="entry name" value="PBP_dimer_2"/>
    <property type="match status" value="1"/>
</dbReference>
<keyword evidence="2" id="KW-0472">Membrane</keyword>
<feature type="domain" description="Penicillin binding protein A dimerisation" evidence="4">
    <location>
        <begin position="80"/>
        <end position="161"/>
    </location>
</feature>
<accession>C4Z035</accession>
<keyword evidence="2" id="KW-1133">Transmembrane helix</keyword>
<dbReference type="STRING" id="515620.EUBELI_00947"/>
<evidence type="ECO:0000259" key="4">
    <source>
        <dbReference type="Pfam" id="PF21922"/>
    </source>
</evidence>
<dbReference type="GO" id="GO:0071555">
    <property type="term" value="P:cell wall organization"/>
    <property type="evidence" value="ECO:0007669"/>
    <property type="project" value="TreeGrafter"/>
</dbReference>
<dbReference type="GO" id="GO:0005886">
    <property type="term" value="C:plasma membrane"/>
    <property type="evidence" value="ECO:0007669"/>
    <property type="project" value="TreeGrafter"/>
</dbReference>
<evidence type="ECO:0000256" key="1">
    <source>
        <dbReference type="SAM" id="MobiDB-lite"/>
    </source>
</evidence>
<dbReference type="InterPro" id="IPR050515">
    <property type="entry name" value="Beta-lactam/transpept"/>
</dbReference>
<dbReference type="Gene3D" id="3.90.1310.10">
    <property type="entry name" value="Penicillin-binding protein 2a (Domain 2)"/>
    <property type="match status" value="1"/>
</dbReference>
<dbReference type="Gene3D" id="3.40.710.10">
    <property type="entry name" value="DD-peptidase/beta-lactamase superfamily"/>
    <property type="match status" value="1"/>
</dbReference>
<dbReference type="eggNOG" id="COG0768">
    <property type="taxonomic scope" value="Bacteria"/>
</dbReference>
<feature type="region of interest" description="Disordered" evidence="1">
    <location>
        <begin position="1"/>
        <end position="23"/>
    </location>
</feature>
<dbReference type="InterPro" id="IPR001460">
    <property type="entry name" value="PCN-bd_Tpept"/>
</dbReference>